<dbReference type="PROSITE" id="PS01124">
    <property type="entry name" value="HTH_ARAC_FAMILY_2"/>
    <property type="match status" value="1"/>
</dbReference>
<accession>A0A098LI23</accession>
<dbReference type="InterPro" id="IPR009057">
    <property type="entry name" value="Homeodomain-like_sf"/>
</dbReference>
<dbReference type="PRINTS" id="PR00032">
    <property type="entry name" value="HTHARAC"/>
</dbReference>
<dbReference type="InterPro" id="IPR037923">
    <property type="entry name" value="HTH-like"/>
</dbReference>
<dbReference type="Gene3D" id="1.10.10.60">
    <property type="entry name" value="Homeodomain-like"/>
    <property type="match status" value="2"/>
</dbReference>
<dbReference type="Pfam" id="PF02311">
    <property type="entry name" value="AraC_binding"/>
    <property type="match status" value="1"/>
</dbReference>
<keyword evidence="6" id="KW-1185">Reference proteome</keyword>
<dbReference type="SUPFAM" id="SSF46689">
    <property type="entry name" value="Homeodomain-like"/>
    <property type="match status" value="1"/>
</dbReference>
<dbReference type="OrthoDB" id="2569619at2"/>
<dbReference type="PANTHER" id="PTHR43280:SF28">
    <property type="entry name" value="HTH-TYPE TRANSCRIPTIONAL ACTIVATOR RHAS"/>
    <property type="match status" value="1"/>
</dbReference>
<comment type="caution">
    <text evidence="5">The sequence shown here is derived from an EMBL/GenBank/DDBJ whole genome shotgun (WGS) entry which is preliminary data.</text>
</comment>
<dbReference type="InterPro" id="IPR003313">
    <property type="entry name" value="AraC-bd"/>
</dbReference>
<dbReference type="InterPro" id="IPR020449">
    <property type="entry name" value="Tscrpt_reg_AraC-type_HTH"/>
</dbReference>
<reference evidence="5 6" key="1">
    <citation type="submission" date="2014-09" db="EMBL/GenBank/DDBJ databases">
        <title>Sporocytophaga myxococcoides PG-01 genome sequencing.</title>
        <authorList>
            <person name="Liu L."/>
            <person name="Gao P.J."/>
            <person name="Chen G.J."/>
            <person name="Wang L.S."/>
        </authorList>
    </citation>
    <scope>NUCLEOTIDE SEQUENCE [LARGE SCALE GENOMIC DNA]</scope>
    <source>
        <strain evidence="5 6">PG-01</strain>
    </source>
</reference>
<dbReference type="PROSITE" id="PS00041">
    <property type="entry name" value="HTH_ARAC_FAMILY_1"/>
    <property type="match status" value="1"/>
</dbReference>
<gene>
    <name evidence="5" type="ORF">MYP_3876</name>
</gene>
<proteinExistence type="predicted"/>
<dbReference type="eggNOG" id="COG2207">
    <property type="taxonomic scope" value="Bacteria"/>
</dbReference>
<dbReference type="InterPro" id="IPR018062">
    <property type="entry name" value="HTH_AraC-typ_CS"/>
</dbReference>
<organism evidence="5 6">
    <name type="scientific">Sporocytophaga myxococcoides</name>
    <dbReference type="NCBI Taxonomy" id="153721"/>
    <lineage>
        <taxon>Bacteria</taxon>
        <taxon>Pseudomonadati</taxon>
        <taxon>Bacteroidota</taxon>
        <taxon>Cytophagia</taxon>
        <taxon>Cytophagales</taxon>
        <taxon>Cytophagaceae</taxon>
        <taxon>Sporocytophaga</taxon>
    </lineage>
</organism>
<evidence type="ECO:0000256" key="2">
    <source>
        <dbReference type="ARBA" id="ARBA00023125"/>
    </source>
</evidence>
<dbReference type="AlphaFoldDB" id="A0A098LI23"/>
<keyword evidence="2" id="KW-0238">DNA-binding</keyword>
<dbReference type="EMBL" id="BBLT01000009">
    <property type="protein sequence ID" value="GAL86646.1"/>
    <property type="molecule type" value="Genomic_DNA"/>
</dbReference>
<protein>
    <submittedName>
        <fullName evidence="5">AraC family transcriptional regulator</fullName>
    </submittedName>
</protein>
<dbReference type="GO" id="GO:0043565">
    <property type="term" value="F:sequence-specific DNA binding"/>
    <property type="evidence" value="ECO:0007669"/>
    <property type="project" value="InterPro"/>
</dbReference>
<dbReference type="SMART" id="SM00342">
    <property type="entry name" value="HTH_ARAC"/>
    <property type="match status" value="1"/>
</dbReference>
<dbReference type="SUPFAM" id="SSF51215">
    <property type="entry name" value="Regulatory protein AraC"/>
    <property type="match status" value="1"/>
</dbReference>
<dbReference type="PANTHER" id="PTHR43280">
    <property type="entry name" value="ARAC-FAMILY TRANSCRIPTIONAL REGULATOR"/>
    <property type="match status" value="1"/>
</dbReference>
<keyword evidence="3" id="KW-0804">Transcription</keyword>
<dbReference type="InterPro" id="IPR014710">
    <property type="entry name" value="RmlC-like_jellyroll"/>
</dbReference>
<evidence type="ECO:0000256" key="3">
    <source>
        <dbReference type="ARBA" id="ARBA00023163"/>
    </source>
</evidence>
<feature type="domain" description="HTH araC/xylS-type" evidence="4">
    <location>
        <begin position="182"/>
        <end position="282"/>
    </location>
</feature>
<dbReference type="InterPro" id="IPR018060">
    <property type="entry name" value="HTH_AraC"/>
</dbReference>
<dbReference type="Gene3D" id="2.60.120.10">
    <property type="entry name" value="Jelly Rolls"/>
    <property type="match status" value="1"/>
</dbReference>
<dbReference type="RefSeq" id="WP_045466961.1">
    <property type="nucleotide sequence ID" value="NZ_BBLT01000009.1"/>
</dbReference>
<keyword evidence="1" id="KW-0805">Transcription regulation</keyword>
<dbReference type="GO" id="GO:0003700">
    <property type="term" value="F:DNA-binding transcription factor activity"/>
    <property type="evidence" value="ECO:0007669"/>
    <property type="project" value="InterPro"/>
</dbReference>
<dbReference type="Pfam" id="PF12833">
    <property type="entry name" value="HTH_18"/>
    <property type="match status" value="1"/>
</dbReference>
<evidence type="ECO:0000313" key="6">
    <source>
        <dbReference type="Proteomes" id="UP000030185"/>
    </source>
</evidence>
<evidence type="ECO:0000313" key="5">
    <source>
        <dbReference type="EMBL" id="GAL86646.1"/>
    </source>
</evidence>
<evidence type="ECO:0000259" key="4">
    <source>
        <dbReference type="PROSITE" id="PS01124"/>
    </source>
</evidence>
<dbReference type="Proteomes" id="UP000030185">
    <property type="component" value="Unassembled WGS sequence"/>
</dbReference>
<dbReference type="STRING" id="153721.MYP_3876"/>
<sequence>MVKENIYQPFEIFFQEREEASVSGHSHNFFELVYIIDGAGKQCINKNKFNYSKGHFFLLTPKDCHSFEIEKTTKFFYLRFGDIYLKSKDQKDPSYFEAWTSRLEFIFQNASNHPGCILKNIEDKILVKNIVDSLIKEYINRDLYHQEVIAQLVNTIIVLVARSISRTIPAKLQENGSSETMLSIVRYIQSNIYKPEMLKSEQLAMQFNLSQSYVGEYFKKHTGENLQQYITNYKLQLVETRLRYSDLRINEIAFELGFTDESHLNRIFKKYKGTTPSDFRKRTANVW</sequence>
<evidence type="ECO:0000256" key="1">
    <source>
        <dbReference type="ARBA" id="ARBA00023015"/>
    </source>
</evidence>
<name>A0A098LI23_9BACT</name>